<accession>A0AAU9F571</accession>
<reference evidence="2 3" key="1">
    <citation type="submission" date="2024-02" db="EMBL/GenBank/DDBJ databases">
        <title>A chromosome-level genome assembly of Drosophila madeirensis, a fruit fly species endemic to Madeira island.</title>
        <authorList>
            <person name="Tomihara K."/>
            <person name="Llopart A."/>
            <person name="Yamamoto D."/>
        </authorList>
    </citation>
    <scope>NUCLEOTIDE SEQUENCE [LARGE SCALE GENOMIC DNA]</scope>
    <source>
        <strain evidence="2 3">RF1</strain>
    </source>
</reference>
<name>A0AAU9F571_DROMD</name>
<evidence type="ECO:0000256" key="1">
    <source>
        <dbReference type="SAM" id="MobiDB-lite"/>
    </source>
</evidence>
<protein>
    <recommendedName>
        <fullName evidence="4">C2H2-type domain-containing protein</fullName>
    </recommendedName>
</protein>
<organism evidence="2 3">
    <name type="scientific">Drosophila madeirensis</name>
    <name type="common">Fruit fly</name>
    <dbReference type="NCBI Taxonomy" id="30013"/>
    <lineage>
        <taxon>Eukaryota</taxon>
        <taxon>Metazoa</taxon>
        <taxon>Ecdysozoa</taxon>
        <taxon>Arthropoda</taxon>
        <taxon>Hexapoda</taxon>
        <taxon>Insecta</taxon>
        <taxon>Pterygota</taxon>
        <taxon>Neoptera</taxon>
        <taxon>Endopterygota</taxon>
        <taxon>Diptera</taxon>
        <taxon>Brachycera</taxon>
        <taxon>Muscomorpha</taxon>
        <taxon>Ephydroidea</taxon>
        <taxon>Drosophilidae</taxon>
        <taxon>Drosophila</taxon>
        <taxon>Sophophora</taxon>
    </lineage>
</organism>
<gene>
    <name evidence="2" type="ORF">DMAD_09165</name>
</gene>
<evidence type="ECO:0008006" key="4">
    <source>
        <dbReference type="Google" id="ProtNLM"/>
    </source>
</evidence>
<sequence>MAGRPRTVDVTNLVVAYPANNCCRCFLCGRTFSGFQSSIKRHYQLVHPEIVLPRQPDSGIPAEVMDPQHVPDRTVRDPPAENGEHLIRSPGKSDLSLDAAMIMSCAMETGGVAEGQSSSQKPKEPDVVDIVELSDDELIDADEMRFSQALNQTSPVTSGTLSMRSTPSAQTTGSSQAIGASTYGSVDDAYFLQYLGSKLAHYSTRTKHMVQLQILRILYEADMGCFEEGETRK</sequence>
<dbReference type="Proteomes" id="UP001500889">
    <property type="component" value="Chromosome O"/>
</dbReference>
<dbReference type="EMBL" id="AP029263">
    <property type="protein sequence ID" value="BFF90680.1"/>
    <property type="molecule type" value="Genomic_DNA"/>
</dbReference>
<dbReference type="AlphaFoldDB" id="A0AAU9F571"/>
<proteinExistence type="predicted"/>
<evidence type="ECO:0000313" key="2">
    <source>
        <dbReference type="EMBL" id="BFF90680.1"/>
    </source>
</evidence>
<feature type="region of interest" description="Disordered" evidence="1">
    <location>
        <begin position="152"/>
        <end position="178"/>
    </location>
</feature>
<keyword evidence="3" id="KW-1185">Reference proteome</keyword>
<evidence type="ECO:0000313" key="3">
    <source>
        <dbReference type="Proteomes" id="UP001500889"/>
    </source>
</evidence>